<dbReference type="OrthoDB" id="1245292at2"/>
<keyword evidence="3" id="KW-1185">Reference proteome</keyword>
<dbReference type="RefSeq" id="WP_140623215.1">
    <property type="nucleotide sequence ID" value="NZ_VFRQ01000012.1"/>
</dbReference>
<comment type="caution">
    <text evidence="2">The sequence shown here is derived from an EMBL/GenBank/DDBJ whole genome shotgun (WGS) entry which is preliminary data.</text>
</comment>
<protein>
    <submittedName>
        <fullName evidence="2">Uncharacterized protein</fullName>
    </submittedName>
</protein>
<accession>A0A501VXL2</accession>
<evidence type="ECO:0000313" key="2">
    <source>
        <dbReference type="EMBL" id="TPE42463.1"/>
    </source>
</evidence>
<dbReference type="AlphaFoldDB" id="A0A501VXL2"/>
<dbReference type="Proteomes" id="UP000316727">
    <property type="component" value="Unassembled WGS sequence"/>
</dbReference>
<organism evidence="2 3">
    <name type="scientific">Pontibacter mangrovi</name>
    <dbReference type="NCBI Taxonomy" id="2589816"/>
    <lineage>
        <taxon>Bacteria</taxon>
        <taxon>Pseudomonadati</taxon>
        <taxon>Bacteroidota</taxon>
        <taxon>Cytophagia</taxon>
        <taxon>Cytophagales</taxon>
        <taxon>Hymenobacteraceae</taxon>
        <taxon>Pontibacter</taxon>
    </lineage>
</organism>
<feature type="signal peptide" evidence="1">
    <location>
        <begin position="1"/>
        <end position="28"/>
    </location>
</feature>
<evidence type="ECO:0000256" key="1">
    <source>
        <dbReference type="SAM" id="SignalP"/>
    </source>
</evidence>
<sequence length="403" mass="46163">MTILKTFLYIRAVALLSIAILATQPLHAQSHEEDKYFSSEQEAYYDSLHHPSLEPASREEILSFRLPHIHIKELRSFTPFKDIYSMSPEQKQELKEFYEAQQVPNMVQNGILPQEGTSGVSKLHIIKKGSLNGGQAILFTDDRFDESREGIWVALYDESKQWKCYYTGLAQGKPLFLKWDSRLPLLKDSGRLQIEAAFLREFYSPKHFFPIHDAVKDGVTVEIDLKAIIADTDGDGLSDVTEAKLGLDPSLRDTDRDGIIDSLDPNPRFNLPRTDFSVIYQALLSDTYIPPTNGYSRVPYMANYKMLLIEPKATRLIVSDSRHVQSITLSDERVIILTDKAYKQHRATYPSTLKQYYLSPLFKVDGMPDTYRLRVSFGLGGTEYLIRKGRGGWEYKMLSTWIE</sequence>
<reference evidence="2 3" key="1">
    <citation type="submission" date="2019-06" db="EMBL/GenBank/DDBJ databases">
        <title>A novel bacterium of genus Pontibacter, isolated from marine sediment.</title>
        <authorList>
            <person name="Huang H."/>
            <person name="Mo K."/>
            <person name="Hu Y."/>
        </authorList>
    </citation>
    <scope>NUCLEOTIDE SEQUENCE [LARGE SCALE GENOMIC DNA]</scope>
    <source>
        <strain evidence="2 3">HB172049</strain>
    </source>
</reference>
<name>A0A501VXL2_9BACT</name>
<feature type="chain" id="PRO_5021359922" evidence="1">
    <location>
        <begin position="29"/>
        <end position="403"/>
    </location>
</feature>
<evidence type="ECO:0000313" key="3">
    <source>
        <dbReference type="Proteomes" id="UP000316727"/>
    </source>
</evidence>
<gene>
    <name evidence="2" type="ORF">FJM65_17810</name>
</gene>
<keyword evidence="1" id="KW-0732">Signal</keyword>
<dbReference type="EMBL" id="VFRQ01000012">
    <property type="protein sequence ID" value="TPE42463.1"/>
    <property type="molecule type" value="Genomic_DNA"/>
</dbReference>
<proteinExistence type="predicted"/>